<dbReference type="PANTHER" id="PTHR30483:SF6">
    <property type="entry name" value="PERIPLASMIC BINDING PROTEIN OF ABC TRANSPORTER FOR NATURAL AMINO ACIDS"/>
    <property type="match status" value="1"/>
</dbReference>
<dbReference type="SUPFAM" id="SSF53822">
    <property type="entry name" value="Periplasmic binding protein-like I"/>
    <property type="match status" value="1"/>
</dbReference>
<dbReference type="AlphaFoldDB" id="A0A317EA93"/>
<organism evidence="3 4">
    <name type="scientific">Zavarzinia compransoris</name>
    <dbReference type="NCBI Taxonomy" id="1264899"/>
    <lineage>
        <taxon>Bacteria</taxon>
        <taxon>Pseudomonadati</taxon>
        <taxon>Pseudomonadota</taxon>
        <taxon>Alphaproteobacteria</taxon>
        <taxon>Rhodospirillales</taxon>
        <taxon>Zavarziniaceae</taxon>
        <taxon>Zavarzinia</taxon>
    </lineage>
</organism>
<accession>A0A317EA93</accession>
<dbReference type="CDD" id="cd06268">
    <property type="entry name" value="PBP1_ABC_transporter_LIVBP-like"/>
    <property type="match status" value="1"/>
</dbReference>
<dbReference type="InterPro" id="IPR022478">
    <property type="entry name" value="ABC_transptr_sub-bd_PQQ"/>
</dbReference>
<keyword evidence="4" id="KW-1185">Reference proteome</keyword>
<dbReference type="OrthoDB" id="5341635at2"/>
<keyword evidence="2" id="KW-0732">Signal</keyword>
<evidence type="ECO:0000256" key="2">
    <source>
        <dbReference type="SAM" id="SignalP"/>
    </source>
</evidence>
<keyword evidence="1" id="KW-0029">Amino-acid transport</keyword>
<dbReference type="EMBL" id="QGLF01000002">
    <property type="protein sequence ID" value="PWR22223.1"/>
    <property type="molecule type" value="Genomic_DNA"/>
</dbReference>
<feature type="signal peptide" evidence="2">
    <location>
        <begin position="1"/>
        <end position="18"/>
    </location>
</feature>
<protein>
    <submittedName>
        <fullName evidence="3">Branched-chain amino acid ABC transporter substrate-binding protein</fullName>
    </submittedName>
</protein>
<reference evidence="4" key="1">
    <citation type="submission" date="2018-05" db="EMBL/GenBank/DDBJ databases">
        <title>Zavarzinia sp. HR-AS.</title>
        <authorList>
            <person name="Lee Y."/>
            <person name="Jeon C.O."/>
        </authorList>
    </citation>
    <scope>NUCLEOTIDE SEQUENCE [LARGE SCALE GENOMIC DNA]</scope>
    <source>
        <strain evidence="4">DSM 1231</strain>
    </source>
</reference>
<dbReference type="NCBIfam" id="TIGR03863">
    <property type="entry name" value="PQQ_ABC_bind"/>
    <property type="match status" value="1"/>
</dbReference>
<evidence type="ECO:0000256" key="1">
    <source>
        <dbReference type="ARBA" id="ARBA00022970"/>
    </source>
</evidence>
<evidence type="ECO:0000313" key="3">
    <source>
        <dbReference type="EMBL" id="PWR22223.1"/>
    </source>
</evidence>
<dbReference type="RefSeq" id="WP_109920868.1">
    <property type="nucleotide sequence ID" value="NZ_QGLF01000002.1"/>
</dbReference>
<sequence length="394" mass="42416">MRVIAVLLALLLAAPAAAAPLTLDIIHVTRDEEAPIPFSFMEPVPAGEGIEGARLGLADNNASGRFTGQAYGLGEIVIPRDGALAAVPELAALLAAGPRVVVADLGRADLESLLALPGTADDIIVNARATDDALRREGCRANLFHTAVSRAMRADGLAQYLVLMGWKRWFLVVGPASADQNFAAAIRRSATRFGARIALEKPWTYEVGHRRTDSGVTNAREEIRPLTKVDDYDVLVVADEADDFGEYLPYRTALPRPVAGTHGLVPLGWSRANEQWGATQLQRRFEKQAKRFMTARDYANWLAVRALGEAMTKAGSAEPAALRAALLSPEFGVAGFKGAPLSFRPWDRQMRQPVLLATTRSLVAVAPEDGFLHRVTPLDTLGDDEPESACPARG</sequence>
<dbReference type="PANTHER" id="PTHR30483">
    <property type="entry name" value="LEUCINE-SPECIFIC-BINDING PROTEIN"/>
    <property type="match status" value="1"/>
</dbReference>
<evidence type="ECO:0000313" key="4">
    <source>
        <dbReference type="Proteomes" id="UP000246077"/>
    </source>
</evidence>
<dbReference type="InterPro" id="IPR028082">
    <property type="entry name" value="Peripla_BP_I"/>
</dbReference>
<gene>
    <name evidence="3" type="ORF">DKG75_09670</name>
</gene>
<dbReference type="Proteomes" id="UP000246077">
    <property type="component" value="Unassembled WGS sequence"/>
</dbReference>
<dbReference type="InterPro" id="IPR051010">
    <property type="entry name" value="BCAA_transport"/>
</dbReference>
<dbReference type="GO" id="GO:0006865">
    <property type="term" value="P:amino acid transport"/>
    <property type="evidence" value="ECO:0007669"/>
    <property type="project" value="UniProtKB-KW"/>
</dbReference>
<proteinExistence type="predicted"/>
<keyword evidence="1" id="KW-0813">Transport</keyword>
<dbReference type="Gene3D" id="3.40.50.2300">
    <property type="match status" value="3"/>
</dbReference>
<comment type="caution">
    <text evidence="3">The sequence shown here is derived from an EMBL/GenBank/DDBJ whole genome shotgun (WGS) entry which is preliminary data.</text>
</comment>
<feature type="chain" id="PRO_5016278320" evidence="2">
    <location>
        <begin position="19"/>
        <end position="394"/>
    </location>
</feature>
<name>A0A317EA93_9PROT</name>